<evidence type="ECO:0000256" key="8">
    <source>
        <dbReference type="ARBA" id="ARBA00023125"/>
    </source>
</evidence>
<dbReference type="InterPro" id="IPR044068">
    <property type="entry name" value="CB"/>
</dbReference>
<comment type="subunit">
    <text evidence="11">Forms a cyclic heterotetrameric complex composed of two molecules of XerC and two molecules of XerD.</text>
</comment>
<dbReference type="SUPFAM" id="SSF56349">
    <property type="entry name" value="DNA breaking-rejoining enzymes"/>
    <property type="match status" value="1"/>
</dbReference>
<dbReference type="PROSITE" id="PS51898">
    <property type="entry name" value="TYR_RECOMBINASE"/>
    <property type="match status" value="1"/>
</dbReference>
<evidence type="ECO:0000259" key="13">
    <source>
        <dbReference type="PROSITE" id="PS51900"/>
    </source>
</evidence>
<feature type="domain" description="Tyr recombinase" evidence="12">
    <location>
        <begin position="106"/>
        <end position="290"/>
    </location>
</feature>
<dbReference type="PANTHER" id="PTHR30349:SF81">
    <property type="entry name" value="TYROSINE RECOMBINASE XERC"/>
    <property type="match status" value="1"/>
</dbReference>
<comment type="subcellular location">
    <subcellularLocation>
        <location evidence="1 11">Cytoplasm</location>
    </subcellularLocation>
</comment>
<name>A0A426D8U9_9LACO</name>
<evidence type="ECO:0000256" key="5">
    <source>
        <dbReference type="ARBA" id="ARBA00022618"/>
    </source>
</evidence>
<organism evidence="14 15">
    <name type="scientific">Lactiplantibacillus garii</name>
    <dbReference type="NCBI Taxonomy" id="2306423"/>
    <lineage>
        <taxon>Bacteria</taxon>
        <taxon>Bacillati</taxon>
        <taxon>Bacillota</taxon>
        <taxon>Bacilli</taxon>
        <taxon>Lactobacillales</taxon>
        <taxon>Lactobacillaceae</taxon>
        <taxon>Lactiplantibacillus</taxon>
    </lineage>
</organism>
<dbReference type="NCBIfam" id="NF001399">
    <property type="entry name" value="PRK00283.1"/>
    <property type="match status" value="1"/>
</dbReference>
<evidence type="ECO:0000256" key="10">
    <source>
        <dbReference type="ARBA" id="ARBA00023306"/>
    </source>
</evidence>
<gene>
    <name evidence="11 14" type="primary">xerD</name>
    <name evidence="14" type="ORF">D1831_04765</name>
</gene>
<dbReference type="RefSeq" id="WP_125071798.1">
    <property type="nucleotide sequence ID" value="NZ_QWZQ01000011.1"/>
</dbReference>
<evidence type="ECO:0000256" key="3">
    <source>
        <dbReference type="ARBA" id="ARBA00015810"/>
    </source>
</evidence>
<dbReference type="GO" id="GO:0005737">
    <property type="term" value="C:cytoplasm"/>
    <property type="evidence" value="ECO:0007669"/>
    <property type="project" value="UniProtKB-SubCell"/>
</dbReference>
<keyword evidence="15" id="KW-1185">Reference proteome</keyword>
<dbReference type="NCBIfam" id="NF040815">
    <property type="entry name" value="recomb_XerA_Arch"/>
    <property type="match status" value="1"/>
</dbReference>
<evidence type="ECO:0000256" key="9">
    <source>
        <dbReference type="ARBA" id="ARBA00023172"/>
    </source>
</evidence>
<dbReference type="GO" id="GO:0051301">
    <property type="term" value="P:cell division"/>
    <property type="evidence" value="ECO:0007669"/>
    <property type="project" value="UniProtKB-KW"/>
</dbReference>
<dbReference type="InterPro" id="IPR011010">
    <property type="entry name" value="DNA_brk_join_enz"/>
</dbReference>
<feature type="domain" description="Core-binding (CB)" evidence="13">
    <location>
        <begin position="1"/>
        <end position="85"/>
    </location>
</feature>
<evidence type="ECO:0000256" key="1">
    <source>
        <dbReference type="ARBA" id="ARBA00004496"/>
    </source>
</evidence>
<feature type="active site" description="O-(3'-phospho-DNA)-tyrosine intermediate" evidence="11">
    <location>
        <position position="277"/>
    </location>
</feature>
<keyword evidence="5 11" id="KW-0132">Cell division</keyword>
<protein>
    <recommendedName>
        <fullName evidence="3 11">Tyrosine recombinase XerD</fullName>
    </recommendedName>
</protein>
<reference evidence="14 15" key="1">
    <citation type="submission" date="2018-08" db="EMBL/GenBank/DDBJ databases">
        <title>Genome Lactobacillus garii FI11369.</title>
        <authorList>
            <person name="Diaz M."/>
            <person name="Narbad A."/>
        </authorList>
    </citation>
    <scope>NUCLEOTIDE SEQUENCE [LARGE SCALE GENOMIC DNA]</scope>
    <source>
        <strain evidence="14 15">FI11369</strain>
    </source>
</reference>
<dbReference type="NCBIfam" id="TIGR02225">
    <property type="entry name" value="recomb_XerD"/>
    <property type="match status" value="1"/>
</dbReference>
<dbReference type="HAMAP" id="MF_01807">
    <property type="entry name" value="Recomb_XerD"/>
    <property type="match status" value="1"/>
</dbReference>
<keyword evidence="9 11" id="KW-0233">DNA recombination</keyword>
<dbReference type="EMBL" id="QWZQ01000011">
    <property type="protein sequence ID" value="RRK11013.1"/>
    <property type="molecule type" value="Genomic_DNA"/>
</dbReference>
<dbReference type="Gene3D" id="1.10.443.10">
    <property type="entry name" value="Intergrase catalytic core"/>
    <property type="match status" value="1"/>
</dbReference>
<keyword evidence="6 11" id="KW-0159">Chromosome partition</keyword>
<evidence type="ECO:0000313" key="14">
    <source>
        <dbReference type="EMBL" id="RRK11013.1"/>
    </source>
</evidence>
<keyword evidence="10 11" id="KW-0131">Cell cycle</keyword>
<evidence type="ECO:0000256" key="7">
    <source>
        <dbReference type="ARBA" id="ARBA00022908"/>
    </source>
</evidence>
<dbReference type="InterPro" id="IPR013762">
    <property type="entry name" value="Integrase-like_cat_sf"/>
</dbReference>
<feature type="active site" evidence="11">
    <location>
        <position position="242"/>
    </location>
</feature>
<dbReference type="InterPro" id="IPR010998">
    <property type="entry name" value="Integrase_recombinase_N"/>
</dbReference>
<evidence type="ECO:0000259" key="12">
    <source>
        <dbReference type="PROSITE" id="PS51898"/>
    </source>
</evidence>
<dbReference type="InterPro" id="IPR023009">
    <property type="entry name" value="Tyrosine_recombinase_XerC/XerD"/>
</dbReference>
<dbReference type="PANTHER" id="PTHR30349">
    <property type="entry name" value="PHAGE INTEGRASE-RELATED"/>
    <property type="match status" value="1"/>
</dbReference>
<keyword evidence="4 11" id="KW-0963">Cytoplasm</keyword>
<evidence type="ECO:0000256" key="11">
    <source>
        <dbReference type="HAMAP-Rule" id="MF_01807"/>
    </source>
</evidence>
<feature type="active site" evidence="11">
    <location>
        <position position="268"/>
    </location>
</feature>
<dbReference type="HAMAP" id="MF_01808">
    <property type="entry name" value="Recomb_XerC_XerD"/>
    <property type="match status" value="1"/>
</dbReference>
<dbReference type="Proteomes" id="UP000283633">
    <property type="component" value="Unassembled WGS sequence"/>
</dbReference>
<feature type="active site" evidence="11">
    <location>
        <position position="170"/>
    </location>
</feature>
<dbReference type="InterPro" id="IPR011932">
    <property type="entry name" value="Recomb_XerD"/>
</dbReference>
<dbReference type="InterPro" id="IPR004107">
    <property type="entry name" value="Integrase_SAM-like_N"/>
</dbReference>
<dbReference type="CDD" id="cd00798">
    <property type="entry name" value="INT_XerDC_C"/>
    <property type="match status" value="1"/>
</dbReference>
<dbReference type="GO" id="GO:0006313">
    <property type="term" value="P:DNA transposition"/>
    <property type="evidence" value="ECO:0007669"/>
    <property type="project" value="UniProtKB-UniRule"/>
</dbReference>
<comment type="function">
    <text evidence="11">Site-specific tyrosine recombinase, which acts by catalyzing the cutting and rejoining of the recombining DNA molecules. The XerC-XerD complex is essential to convert dimers of the bacterial chromosome into monomers to permit their segregation at cell division. It also contributes to the segregational stability of plasmids.</text>
</comment>
<dbReference type="AlphaFoldDB" id="A0A426D8U9"/>
<evidence type="ECO:0000256" key="6">
    <source>
        <dbReference type="ARBA" id="ARBA00022829"/>
    </source>
</evidence>
<dbReference type="Pfam" id="PF02899">
    <property type="entry name" value="Phage_int_SAM_1"/>
    <property type="match status" value="1"/>
</dbReference>
<keyword evidence="7 11" id="KW-0229">DNA integration</keyword>
<dbReference type="PROSITE" id="PS51900">
    <property type="entry name" value="CB"/>
    <property type="match status" value="1"/>
</dbReference>
<dbReference type="InterPro" id="IPR050090">
    <property type="entry name" value="Tyrosine_recombinase_XerCD"/>
</dbReference>
<sequence>MQDQLADYLHFLRVERGLVTNSIKSYSQDLTEFSQYLMTQKITDYNQVDRYVLLNYLQFLDETGKSRNTIIHSVSSLRKFFQYLAQMHQVDSDPMIKIDTPKRAQHLPQVLSPHEVERLLAVPKLDTPLGLRDRTLLEVMYATGLRVSETINLKMDDLHLDLGLIQTIGKGDKERIIPIGDVAIDFVDRYLKSARPKLVSPKRRNTYLFLNNHGGQLTRQGVWKNLKAEVRAAGIEKNVTPHTLRHSFATHILENGADLRVVQELLGHADISTTQIYTHITKKRLAEVYNKYHPRA</sequence>
<proteinExistence type="inferred from homology"/>
<dbReference type="Gene3D" id="1.10.150.130">
    <property type="match status" value="1"/>
</dbReference>
<dbReference type="InterPro" id="IPR002104">
    <property type="entry name" value="Integrase_catalytic"/>
</dbReference>
<dbReference type="GO" id="GO:0007059">
    <property type="term" value="P:chromosome segregation"/>
    <property type="evidence" value="ECO:0007669"/>
    <property type="project" value="UniProtKB-UniRule"/>
</dbReference>
<keyword evidence="8 11" id="KW-0238">DNA-binding</keyword>
<feature type="active site" evidence="11">
    <location>
        <position position="245"/>
    </location>
</feature>
<dbReference type="GO" id="GO:0003677">
    <property type="term" value="F:DNA binding"/>
    <property type="evidence" value="ECO:0007669"/>
    <property type="project" value="UniProtKB-UniRule"/>
</dbReference>
<evidence type="ECO:0000256" key="2">
    <source>
        <dbReference type="ARBA" id="ARBA00010450"/>
    </source>
</evidence>
<comment type="similarity">
    <text evidence="2 11">Belongs to the 'phage' integrase family. XerD subfamily.</text>
</comment>
<dbReference type="Pfam" id="PF00589">
    <property type="entry name" value="Phage_integrase"/>
    <property type="match status" value="1"/>
</dbReference>
<dbReference type="OrthoDB" id="9801717at2"/>
<dbReference type="GO" id="GO:0009037">
    <property type="term" value="F:tyrosine-based site-specific recombinase activity"/>
    <property type="evidence" value="ECO:0007669"/>
    <property type="project" value="UniProtKB-UniRule"/>
</dbReference>
<comment type="caution">
    <text evidence="14">The sequence shown here is derived from an EMBL/GenBank/DDBJ whole genome shotgun (WGS) entry which is preliminary data.</text>
</comment>
<accession>A0A426D8U9</accession>
<feature type="active site" evidence="11">
    <location>
        <position position="146"/>
    </location>
</feature>
<evidence type="ECO:0000313" key="15">
    <source>
        <dbReference type="Proteomes" id="UP000283633"/>
    </source>
</evidence>
<evidence type="ECO:0000256" key="4">
    <source>
        <dbReference type="ARBA" id="ARBA00022490"/>
    </source>
</evidence>